<accession>A0A1W6ZAC1</accession>
<dbReference type="GO" id="GO:0042597">
    <property type="term" value="C:periplasmic space"/>
    <property type="evidence" value="ECO:0007669"/>
    <property type="project" value="UniProtKB-SubCell"/>
</dbReference>
<dbReference type="EMBL" id="CP021111">
    <property type="protein sequence ID" value="ARP94311.1"/>
    <property type="molecule type" value="Genomic_DNA"/>
</dbReference>
<dbReference type="RefSeq" id="WP_086078076.1">
    <property type="nucleotide sequence ID" value="NZ_CP021111.1"/>
</dbReference>
<evidence type="ECO:0000256" key="5">
    <source>
        <dbReference type="ARBA" id="ARBA00013433"/>
    </source>
</evidence>
<dbReference type="GO" id="GO:0016798">
    <property type="term" value="F:hydrolase activity, acting on glycosyl bonds"/>
    <property type="evidence" value="ECO:0007669"/>
    <property type="project" value="UniProtKB-KW"/>
</dbReference>
<dbReference type="InterPro" id="IPR019301">
    <property type="entry name" value="Flagellar_prot_FlgJ_N"/>
</dbReference>
<dbReference type="Gene3D" id="1.10.530.10">
    <property type="match status" value="1"/>
</dbReference>
<proteinExistence type="inferred from homology"/>
<keyword evidence="7 13" id="KW-0378">Hydrolase</keyword>
<dbReference type="Pfam" id="PF01832">
    <property type="entry name" value="Glucosaminidase"/>
    <property type="match status" value="1"/>
</dbReference>
<feature type="domain" description="Mannosyl-glycoprotein endo-beta-N-acetylglucosamidase-like" evidence="12">
    <location>
        <begin position="147"/>
        <end position="300"/>
    </location>
</feature>
<dbReference type="SMART" id="SM00047">
    <property type="entry name" value="LYZ2"/>
    <property type="match status" value="1"/>
</dbReference>
<dbReference type="STRING" id="463040.CAL15_07895"/>
<organism evidence="13 14">
    <name type="scientific">Bordetella genomosp. 13</name>
    <dbReference type="NCBI Taxonomy" id="463040"/>
    <lineage>
        <taxon>Bacteria</taxon>
        <taxon>Pseudomonadati</taxon>
        <taxon>Pseudomonadota</taxon>
        <taxon>Betaproteobacteria</taxon>
        <taxon>Burkholderiales</taxon>
        <taxon>Alcaligenaceae</taxon>
        <taxon>Bordetella</taxon>
    </lineage>
</organism>
<dbReference type="InterPro" id="IPR051056">
    <property type="entry name" value="Glycosyl_Hydrolase_73"/>
</dbReference>
<dbReference type="Pfam" id="PF10135">
    <property type="entry name" value="Rod-binding"/>
    <property type="match status" value="1"/>
</dbReference>
<comment type="similarity">
    <text evidence="3">In the N-terminal section; belongs to the FlgJ family.</text>
</comment>
<evidence type="ECO:0000313" key="13">
    <source>
        <dbReference type="EMBL" id="ARP94311.1"/>
    </source>
</evidence>
<keyword evidence="8" id="KW-0326">Glycosidase</keyword>
<keyword evidence="13" id="KW-0966">Cell projection</keyword>
<reference evidence="13 14" key="1">
    <citation type="submission" date="2017-05" db="EMBL/GenBank/DDBJ databases">
        <title>Complete and WGS of Bordetella genogroups.</title>
        <authorList>
            <person name="Spilker T."/>
            <person name="LiPuma J."/>
        </authorList>
    </citation>
    <scope>NUCLEOTIDE SEQUENCE [LARGE SCALE GENOMIC DNA]</scope>
    <source>
        <strain evidence="13 14">AU7206</strain>
    </source>
</reference>
<protein>
    <recommendedName>
        <fullName evidence="5">Peptidoglycan hydrolase FlgJ</fullName>
    </recommendedName>
    <alternativeName>
        <fullName evidence="10">Muramidase FlgJ</fullName>
    </alternativeName>
</protein>
<evidence type="ECO:0000256" key="7">
    <source>
        <dbReference type="ARBA" id="ARBA00022801"/>
    </source>
</evidence>
<dbReference type="AlphaFoldDB" id="A0A1W6ZAC1"/>
<evidence type="ECO:0000256" key="3">
    <source>
        <dbReference type="ARBA" id="ARBA00006880"/>
    </source>
</evidence>
<name>A0A1W6ZAC1_9BORD</name>
<keyword evidence="13" id="KW-0282">Flagellum</keyword>
<comment type="subcellular location">
    <subcellularLocation>
        <location evidence="2">Periplasm</location>
    </subcellularLocation>
</comment>
<dbReference type="Proteomes" id="UP000194161">
    <property type="component" value="Chromosome"/>
</dbReference>
<comment type="function">
    <text evidence="1">Flagellum-specific muramidase which hydrolyzes the peptidoglycan layer to assemble the rod structure in the periplasmic space.</text>
</comment>
<feature type="region of interest" description="Disordered" evidence="11">
    <location>
        <begin position="103"/>
        <end position="123"/>
    </location>
</feature>
<keyword evidence="9" id="KW-0961">Cell wall biogenesis/degradation</keyword>
<dbReference type="InterPro" id="IPR013377">
    <property type="entry name" value="FlgJ"/>
</dbReference>
<dbReference type="InterPro" id="IPR002901">
    <property type="entry name" value="MGlyc_endo_b_GlcNAc-like_dom"/>
</dbReference>
<dbReference type="GO" id="GO:0071973">
    <property type="term" value="P:bacterial-type flagellum-dependent cell motility"/>
    <property type="evidence" value="ECO:0007669"/>
    <property type="project" value="TreeGrafter"/>
</dbReference>
<evidence type="ECO:0000256" key="11">
    <source>
        <dbReference type="SAM" id="MobiDB-lite"/>
    </source>
</evidence>
<evidence type="ECO:0000256" key="4">
    <source>
        <dbReference type="ARBA" id="ARBA00007974"/>
    </source>
</evidence>
<keyword evidence="14" id="KW-1185">Reference proteome</keyword>
<dbReference type="NCBIfam" id="TIGR02541">
    <property type="entry name" value="flagell_FlgJ"/>
    <property type="match status" value="1"/>
</dbReference>
<comment type="similarity">
    <text evidence="4">In the C-terminal section; belongs to the glycosyl hydrolase 73 family.</text>
</comment>
<evidence type="ECO:0000313" key="14">
    <source>
        <dbReference type="Proteomes" id="UP000194161"/>
    </source>
</evidence>
<keyword evidence="13" id="KW-0969">Cilium</keyword>
<dbReference type="PANTHER" id="PTHR33308:SF9">
    <property type="entry name" value="PEPTIDOGLYCAN HYDROLASE FLGJ"/>
    <property type="match status" value="1"/>
</dbReference>
<dbReference type="Gene3D" id="2.10.70.40">
    <property type="entry name" value="peptidoglycan hydrolase"/>
    <property type="match status" value="1"/>
</dbReference>
<evidence type="ECO:0000259" key="12">
    <source>
        <dbReference type="SMART" id="SM00047"/>
    </source>
</evidence>
<gene>
    <name evidence="13" type="ORF">CAL15_07895</name>
</gene>
<evidence type="ECO:0000256" key="2">
    <source>
        <dbReference type="ARBA" id="ARBA00004418"/>
    </source>
</evidence>
<keyword evidence="6" id="KW-0574">Periplasm</keyword>
<evidence type="ECO:0000256" key="10">
    <source>
        <dbReference type="ARBA" id="ARBA00030835"/>
    </source>
</evidence>
<dbReference type="GO" id="GO:0044780">
    <property type="term" value="P:bacterial-type flagellum assembly"/>
    <property type="evidence" value="ECO:0007669"/>
    <property type="project" value="InterPro"/>
</dbReference>
<dbReference type="PANTHER" id="PTHR33308">
    <property type="entry name" value="PEPTIDOGLYCAN HYDROLASE FLGJ"/>
    <property type="match status" value="1"/>
</dbReference>
<sequence length="312" mass="33848">MSFGSYTPRSVSQESVFDMGRLADLKRGAVDKPGGETEQKQVAKQFEALFLQLMIKRMRAATPKDGLFDSQQTEMVQAMTDEQLALQLADPGIGLAKSLLEHMQPAQSQTGGEPGAGQPEQGGRVGVSALLDVLRNNRPRDRAMAAAEGAPDHVVDFVSRMSNAANVASQQSGVPARLILGQAALESGWGKREILHPDGRTSHNLFGIKAGSSWSGKVVHVTTTEYVDGVPQKMVQPFRAYGSYEEAFADYAKLIGDSPRYESVTQSRNEIEAARNIQKAGYATDPSYADKLIQIMAQMRAAVMPSAFSDRR</sequence>
<dbReference type="GO" id="GO:0071555">
    <property type="term" value="P:cell wall organization"/>
    <property type="evidence" value="ECO:0007669"/>
    <property type="project" value="UniProtKB-KW"/>
</dbReference>
<evidence type="ECO:0000256" key="9">
    <source>
        <dbReference type="ARBA" id="ARBA00023316"/>
    </source>
</evidence>
<dbReference type="KEGG" id="bgm:CAL15_07895"/>
<dbReference type="PRINTS" id="PR01002">
    <property type="entry name" value="FLGFLGJ"/>
</dbReference>
<evidence type="ECO:0000256" key="1">
    <source>
        <dbReference type="ARBA" id="ARBA00002954"/>
    </source>
</evidence>
<evidence type="ECO:0000256" key="6">
    <source>
        <dbReference type="ARBA" id="ARBA00022764"/>
    </source>
</evidence>
<evidence type="ECO:0000256" key="8">
    <source>
        <dbReference type="ARBA" id="ARBA00023295"/>
    </source>
</evidence>
<dbReference type="GO" id="GO:0004040">
    <property type="term" value="F:amidase activity"/>
    <property type="evidence" value="ECO:0007669"/>
    <property type="project" value="InterPro"/>
</dbReference>
<dbReference type="OrthoDB" id="289937at2"/>